<evidence type="ECO:0000313" key="3">
    <source>
        <dbReference type="Proteomes" id="UP000595917"/>
    </source>
</evidence>
<keyword evidence="3" id="KW-1185">Reference proteome</keyword>
<dbReference type="InterPro" id="IPR035488">
    <property type="entry name" value="FrlB_SIS"/>
</dbReference>
<dbReference type="InterPro" id="IPR001347">
    <property type="entry name" value="SIS_dom"/>
</dbReference>
<evidence type="ECO:0000259" key="1">
    <source>
        <dbReference type="PROSITE" id="PS51464"/>
    </source>
</evidence>
<accession>A0A7T7XJJ5</accession>
<dbReference type="PANTHER" id="PTHR10937:SF14">
    <property type="entry name" value="FRUCTOSELYSINE 6-PHOSPHATE DEGLYCASE"/>
    <property type="match status" value="1"/>
</dbReference>
<dbReference type="GO" id="GO:0006047">
    <property type="term" value="P:UDP-N-acetylglucosamine metabolic process"/>
    <property type="evidence" value="ECO:0007669"/>
    <property type="project" value="TreeGrafter"/>
</dbReference>
<dbReference type="Proteomes" id="UP000595917">
    <property type="component" value="Chromosome"/>
</dbReference>
<reference evidence="2" key="1">
    <citation type="submission" date="2021-01" db="EMBL/GenBank/DDBJ databases">
        <title>Description of Breznakiella homolactica.</title>
        <authorList>
            <person name="Song Y."/>
            <person name="Brune A."/>
        </authorList>
    </citation>
    <scope>NUCLEOTIDE SEQUENCE</scope>
    <source>
        <strain evidence="2">RmG30</strain>
    </source>
</reference>
<protein>
    <submittedName>
        <fullName evidence="2">SIS domain-containing protein</fullName>
    </submittedName>
</protein>
<dbReference type="GO" id="GO:0004360">
    <property type="term" value="F:glutamine-fructose-6-phosphate transaminase (isomerizing) activity"/>
    <property type="evidence" value="ECO:0007669"/>
    <property type="project" value="TreeGrafter"/>
</dbReference>
<name>A0A7T7XJJ5_9SPIR</name>
<dbReference type="AlphaFoldDB" id="A0A7T7XJJ5"/>
<dbReference type="RefSeq" id="WP_215624692.1">
    <property type="nucleotide sequence ID" value="NZ_CP067089.2"/>
</dbReference>
<dbReference type="InterPro" id="IPR024713">
    <property type="entry name" value="Fructosamine_deglycase_FrlB"/>
</dbReference>
<dbReference type="GO" id="GO:0006487">
    <property type="term" value="P:protein N-linked glycosylation"/>
    <property type="evidence" value="ECO:0007669"/>
    <property type="project" value="TreeGrafter"/>
</dbReference>
<dbReference type="PROSITE" id="PS51464">
    <property type="entry name" value="SIS"/>
    <property type="match status" value="1"/>
</dbReference>
<dbReference type="KEGG" id="bhc:JFL75_10460"/>
<dbReference type="CDD" id="cd05710">
    <property type="entry name" value="SIS_1"/>
    <property type="match status" value="1"/>
</dbReference>
<proteinExistence type="predicted"/>
<dbReference type="GO" id="GO:0006002">
    <property type="term" value="P:fructose 6-phosphate metabolic process"/>
    <property type="evidence" value="ECO:0007669"/>
    <property type="project" value="TreeGrafter"/>
</dbReference>
<dbReference type="InterPro" id="IPR035490">
    <property type="entry name" value="GlmS/FrlB_SIS"/>
</dbReference>
<dbReference type="PIRSF" id="PIRSF009290">
    <property type="entry name" value="FrlB"/>
    <property type="match status" value="1"/>
</dbReference>
<dbReference type="Gene3D" id="3.40.50.12570">
    <property type="match status" value="1"/>
</dbReference>
<sequence length="324" mass="36821">MSSIHAEYLSKAIAAVKQKNPKNIYFVACGGSMAYMYNQQYIFDVETDIPAFILSSNEFIHRSPKGLGPDSLVVSCSHSGNTPETVEATKVARSKGALTVAYSHEENSPLWQAAEYNLHYDWGPESDAYEHKAGMALRFIFGALNALRPNEKYARALESIKDLNNIFERNKKKFAAEADKWGASHKREPIIYTMGSGPVYGEAYAFAICFLQEMLWVHSSSIHTGEYFHGPFEITDYDVPFLLFKTAGETRPLDERAENFAKKFSQKVTVLDAKDFDWTGIDKDLYSYLSTPIFGAVSRTYAERMAEHRGHPLTVRRYMWKMDY</sequence>
<evidence type="ECO:0000313" key="2">
    <source>
        <dbReference type="EMBL" id="QQO07387.1"/>
    </source>
</evidence>
<dbReference type="PANTHER" id="PTHR10937">
    <property type="entry name" value="GLUCOSAMINE--FRUCTOSE-6-PHOSPHATE AMINOTRANSFERASE, ISOMERIZING"/>
    <property type="match status" value="1"/>
</dbReference>
<organism evidence="2 3">
    <name type="scientific">Breznakiella homolactica</name>
    <dbReference type="NCBI Taxonomy" id="2798577"/>
    <lineage>
        <taxon>Bacteria</taxon>
        <taxon>Pseudomonadati</taxon>
        <taxon>Spirochaetota</taxon>
        <taxon>Spirochaetia</taxon>
        <taxon>Spirochaetales</taxon>
        <taxon>Breznakiellaceae</taxon>
        <taxon>Breznakiella</taxon>
    </lineage>
</organism>
<dbReference type="CDD" id="cd05009">
    <property type="entry name" value="SIS_GlmS_GlmD_2"/>
    <property type="match status" value="1"/>
</dbReference>
<dbReference type="Gene3D" id="3.40.50.10490">
    <property type="entry name" value="Glucose-6-phosphate isomerase like protein, domain 1"/>
    <property type="match status" value="1"/>
</dbReference>
<dbReference type="SUPFAM" id="SSF53697">
    <property type="entry name" value="SIS domain"/>
    <property type="match status" value="1"/>
</dbReference>
<dbReference type="Pfam" id="PF01380">
    <property type="entry name" value="SIS"/>
    <property type="match status" value="1"/>
</dbReference>
<gene>
    <name evidence="2" type="ORF">JFL75_10460</name>
</gene>
<dbReference type="EMBL" id="CP067089">
    <property type="protein sequence ID" value="QQO07387.1"/>
    <property type="molecule type" value="Genomic_DNA"/>
</dbReference>
<dbReference type="Gene3D" id="1.10.10.2240">
    <property type="match status" value="1"/>
</dbReference>
<dbReference type="GO" id="GO:0097367">
    <property type="term" value="F:carbohydrate derivative binding"/>
    <property type="evidence" value="ECO:0007669"/>
    <property type="project" value="InterPro"/>
</dbReference>
<feature type="domain" description="SIS" evidence="1">
    <location>
        <begin position="12"/>
        <end position="149"/>
    </location>
</feature>
<dbReference type="InterPro" id="IPR046348">
    <property type="entry name" value="SIS_dom_sf"/>
</dbReference>